<evidence type="ECO:0000256" key="4">
    <source>
        <dbReference type="ARBA" id="ARBA00022679"/>
    </source>
</evidence>
<dbReference type="Pfam" id="PF07568">
    <property type="entry name" value="HisKA_2"/>
    <property type="match status" value="1"/>
</dbReference>
<evidence type="ECO:0000256" key="7">
    <source>
        <dbReference type="ARBA" id="ARBA00022840"/>
    </source>
</evidence>
<accession>A0A1E3H8H1</accession>
<dbReference type="PROSITE" id="PS50885">
    <property type="entry name" value="HAMP"/>
    <property type="match status" value="1"/>
</dbReference>
<organism evidence="10 11">
    <name type="scientific">Methylobrevis pamukkalensis</name>
    <dbReference type="NCBI Taxonomy" id="1439726"/>
    <lineage>
        <taxon>Bacteria</taxon>
        <taxon>Pseudomonadati</taxon>
        <taxon>Pseudomonadota</taxon>
        <taxon>Alphaproteobacteria</taxon>
        <taxon>Hyphomicrobiales</taxon>
        <taxon>Pleomorphomonadaceae</taxon>
        <taxon>Methylobrevis</taxon>
    </lineage>
</organism>
<proteinExistence type="predicted"/>
<keyword evidence="5" id="KW-0547">Nucleotide-binding</keyword>
<evidence type="ECO:0000256" key="2">
    <source>
        <dbReference type="ARBA" id="ARBA00012438"/>
    </source>
</evidence>
<dbReference type="GO" id="GO:0007165">
    <property type="term" value="P:signal transduction"/>
    <property type="evidence" value="ECO:0007669"/>
    <property type="project" value="InterPro"/>
</dbReference>
<feature type="transmembrane region" description="Helical" evidence="8">
    <location>
        <begin position="51"/>
        <end position="71"/>
    </location>
</feature>
<keyword evidence="7" id="KW-0067">ATP-binding</keyword>
<dbReference type="EMBL" id="MCRJ01000008">
    <property type="protein sequence ID" value="ODN72096.1"/>
    <property type="molecule type" value="Genomic_DNA"/>
</dbReference>
<name>A0A1E3H8H1_9HYPH</name>
<comment type="caution">
    <text evidence="10">The sequence shown here is derived from an EMBL/GenBank/DDBJ whole genome shotgun (WGS) entry which is preliminary data.</text>
</comment>
<evidence type="ECO:0000313" key="11">
    <source>
        <dbReference type="Proteomes" id="UP000094622"/>
    </source>
</evidence>
<evidence type="ECO:0000256" key="6">
    <source>
        <dbReference type="ARBA" id="ARBA00022777"/>
    </source>
</evidence>
<gene>
    <name evidence="10" type="ORF">A6302_00611</name>
</gene>
<evidence type="ECO:0000256" key="1">
    <source>
        <dbReference type="ARBA" id="ARBA00000085"/>
    </source>
</evidence>
<dbReference type="GO" id="GO:0016020">
    <property type="term" value="C:membrane"/>
    <property type="evidence" value="ECO:0007669"/>
    <property type="project" value="InterPro"/>
</dbReference>
<dbReference type="Gene3D" id="3.30.450.20">
    <property type="entry name" value="PAS domain"/>
    <property type="match status" value="1"/>
</dbReference>
<keyword evidence="4" id="KW-0808">Transferase</keyword>
<evidence type="ECO:0000256" key="8">
    <source>
        <dbReference type="SAM" id="Phobius"/>
    </source>
</evidence>
<evidence type="ECO:0000313" key="10">
    <source>
        <dbReference type="EMBL" id="ODN72096.1"/>
    </source>
</evidence>
<evidence type="ECO:0000256" key="3">
    <source>
        <dbReference type="ARBA" id="ARBA00022553"/>
    </source>
</evidence>
<dbReference type="GO" id="GO:0004673">
    <property type="term" value="F:protein histidine kinase activity"/>
    <property type="evidence" value="ECO:0007669"/>
    <property type="project" value="UniProtKB-EC"/>
</dbReference>
<reference evidence="10 11" key="1">
    <citation type="submission" date="2016-07" db="EMBL/GenBank/DDBJ databases">
        <title>Draft Genome Sequence of Methylobrevis pamukkalensis PK2.</title>
        <authorList>
            <person name="Vasilenko O.V."/>
            <person name="Doronina N.V."/>
            <person name="Shmareva M.N."/>
            <person name="Tarlachkov S.V."/>
            <person name="Mustakhimov I."/>
            <person name="Trotsenko Y.A."/>
        </authorList>
    </citation>
    <scope>NUCLEOTIDE SEQUENCE [LARGE SCALE GENOMIC DNA]</scope>
    <source>
        <strain evidence="10 11">PK2</strain>
    </source>
</reference>
<dbReference type="InterPro" id="IPR003660">
    <property type="entry name" value="HAMP_dom"/>
</dbReference>
<keyword evidence="3" id="KW-0597">Phosphoprotein</keyword>
<keyword evidence="11" id="KW-1185">Reference proteome</keyword>
<evidence type="ECO:0000259" key="9">
    <source>
        <dbReference type="PROSITE" id="PS50885"/>
    </source>
</evidence>
<dbReference type="Proteomes" id="UP000094622">
    <property type="component" value="Unassembled WGS sequence"/>
</dbReference>
<dbReference type="PANTHER" id="PTHR41523">
    <property type="entry name" value="TWO-COMPONENT SYSTEM SENSOR PROTEIN"/>
    <property type="match status" value="1"/>
</dbReference>
<feature type="transmembrane region" description="Helical" evidence="8">
    <location>
        <begin position="306"/>
        <end position="328"/>
    </location>
</feature>
<dbReference type="PANTHER" id="PTHR41523:SF8">
    <property type="entry name" value="ETHYLENE RESPONSE SENSOR PROTEIN"/>
    <property type="match status" value="1"/>
</dbReference>
<sequence>MPAPFPPAIVPRSTGVRARCDPGGCCLKVPTNGSSESGPGPTVFTSLRSRIFLILIGAVVPPAVVFGAIAWHNYDLARQSGLASIAHNVELVASRVDAVAIGAGQIASTLAGVSSWMGGTGRSCAERLDVLLSTYRGYSGVAVYSGGTLLCEARSTLSPPSATSVPSDEIAGLSPGDTIVRSTASSAGDAAYWVAARPEDNAYSVAVTISPSYLAELLAYYRDYPSSRADLVNAAGQVIAQGPTSLDPGMWPRHGLALADGSLTTVRPSLSGSSFVYSARRLKSFDLWLVTASLESDVLSQPRTQLMVSTLAPLALLFIASLAIWFGLDRSVLRWVYTLGGANRAFARGETEARLKVGNKAPAEFVDLAASFNALVDRIAERTEELEAEVEEKGRYLRELHHRVKNNLQVIASLLSLQKRALPPDQRGILRFPEERVNAMSAVYRTTYANSETGSVSLGPVIREVIGRLQDVCGASRATLDLSIAGEDVRVHLDAAVPVAMLLAELLPDYLDGAVRTGIAVVVNVEITPTLLVIDISGSPEVQQHFFKLSRRFVESYLRQLDARMDESTPGHVRIDCPLDAHRADAMSAAS</sequence>
<keyword evidence="8" id="KW-0812">Transmembrane</keyword>
<dbReference type="InterPro" id="IPR011495">
    <property type="entry name" value="Sig_transdc_His_kin_sub2_dim/P"/>
</dbReference>
<keyword evidence="8" id="KW-0472">Membrane</keyword>
<keyword evidence="6 10" id="KW-0418">Kinase</keyword>
<protein>
    <recommendedName>
        <fullName evidence="2">histidine kinase</fullName>
        <ecNumber evidence="2">2.7.13.3</ecNumber>
    </recommendedName>
</protein>
<comment type="catalytic activity">
    <reaction evidence="1">
        <text>ATP + protein L-histidine = ADP + protein N-phospho-L-histidine.</text>
        <dbReference type="EC" id="2.7.13.3"/>
    </reaction>
</comment>
<keyword evidence="8" id="KW-1133">Transmembrane helix</keyword>
<dbReference type="GO" id="GO:0005524">
    <property type="term" value="F:ATP binding"/>
    <property type="evidence" value="ECO:0007669"/>
    <property type="project" value="UniProtKB-KW"/>
</dbReference>
<evidence type="ECO:0000256" key="5">
    <source>
        <dbReference type="ARBA" id="ARBA00022741"/>
    </source>
</evidence>
<dbReference type="EC" id="2.7.13.3" evidence="2"/>
<feature type="domain" description="HAMP" evidence="9">
    <location>
        <begin position="330"/>
        <end position="384"/>
    </location>
</feature>
<dbReference type="AlphaFoldDB" id="A0A1E3H8H1"/>